<dbReference type="Proteomes" id="UP001642464">
    <property type="component" value="Unassembled WGS sequence"/>
</dbReference>
<feature type="transmembrane region" description="Helical" evidence="2">
    <location>
        <begin position="460"/>
        <end position="485"/>
    </location>
</feature>
<keyword evidence="2" id="KW-0472">Membrane</keyword>
<dbReference type="PANTHER" id="PTHR45689:SF5">
    <property type="entry name" value="I[[H]] CHANNEL, ISOFORM E"/>
    <property type="match status" value="1"/>
</dbReference>
<keyword evidence="2" id="KW-1133">Transmembrane helix</keyword>
<dbReference type="Gene3D" id="1.10.287.70">
    <property type="match status" value="1"/>
</dbReference>
<feature type="compositionally biased region" description="Basic residues" evidence="1">
    <location>
        <begin position="37"/>
        <end position="52"/>
    </location>
</feature>
<dbReference type="GO" id="GO:0034220">
    <property type="term" value="P:monoatomic ion transmembrane transport"/>
    <property type="evidence" value="ECO:0007669"/>
    <property type="project" value="UniProtKB-KW"/>
</dbReference>
<keyword evidence="3" id="KW-0406">Ion transport</keyword>
<evidence type="ECO:0000313" key="4">
    <source>
        <dbReference type="Proteomes" id="UP001642464"/>
    </source>
</evidence>
<sequence length="685" mass="76612">MEDSDVPPLNLPEEEAPLPSSLSRPTANSASVPALTLRRRSSHRLSVSHRRSSSLGLSFEEVLLQIQGLQERLLHIYETDSRQKSKSATAESARKNGSPPASRAHSQQSPRESVPLGVQLQPELEPEELPMTQRKSNMSTASRRLATHMAQAAVQRATSDLCEDAAFRIGIEWDLRDDQLVDLQTNHAITSPKTQTVTTSQRRMRMSSMTLDPGCAVSPESSSRMIWDCLAMVVLLVEILTAPLQVYDISEGFRGVSDVLHWVTTCYWLLDVPASFFTGVYINDILHTKLADVARAYLKSWFWFDMLMLAPEALVIVNGLLEPGDAEEPGGSASGILRALRARRLVRVARFVRILRFRKSMTVIKKLSCYRQFRLFFQGWVSSTLMPILMLTLGLMFAVHFLASLWFLAGDVEGGWVVLEGLHEQTIGQQYVRSVEWAVSRLPASSLKFNVELNTAFERWLAIIATGIALIISSLFVSVLTNLMADVARRTRKMTQIMESVRRYCGTCGVSAMHTMKIRRLVEREHCRDSIQDHMQFLLSLPEGLVKELFHEARSITLACHPFFLEIGAADTTMELNLCNHAVRELYLLENDMLFYSNQKGQGIYLMASGAAHYFPGSEFYQPQVATPHERTKNKHGTMSFLGVFGVGSLEGQSTEKSEGPGGSEGKRKNTRGRTSNAKEKPSNS</sequence>
<dbReference type="EMBL" id="CAXAMM010001558">
    <property type="protein sequence ID" value="CAK8992459.1"/>
    <property type="molecule type" value="Genomic_DNA"/>
</dbReference>
<dbReference type="SUPFAM" id="SSF51206">
    <property type="entry name" value="cAMP-binding domain-like"/>
    <property type="match status" value="1"/>
</dbReference>
<dbReference type="PANTHER" id="PTHR45689">
    <property type="entry name" value="I[[H]] CHANNEL, ISOFORM E"/>
    <property type="match status" value="1"/>
</dbReference>
<keyword evidence="3" id="KW-0407">Ion channel</keyword>
<evidence type="ECO:0000256" key="2">
    <source>
        <dbReference type="SAM" id="Phobius"/>
    </source>
</evidence>
<feature type="transmembrane region" description="Helical" evidence="2">
    <location>
        <begin position="259"/>
        <end position="282"/>
    </location>
</feature>
<evidence type="ECO:0000256" key="1">
    <source>
        <dbReference type="SAM" id="MobiDB-lite"/>
    </source>
</evidence>
<dbReference type="InterPro" id="IPR018490">
    <property type="entry name" value="cNMP-bd_dom_sf"/>
</dbReference>
<comment type="caution">
    <text evidence="3">The sequence shown here is derived from an EMBL/GenBank/DDBJ whole genome shotgun (WGS) entry which is preliminary data.</text>
</comment>
<feature type="region of interest" description="Disordered" evidence="1">
    <location>
        <begin position="650"/>
        <end position="685"/>
    </location>
</feature>
<feature type="region of interest" description="Disordered" evidence="1">
    <location>
        <begin position="80"/>
        <end position="116"/>
    </location>
</feature>
<keyword evidence="2" id="KW-0812">Transmembrane</keyword>
<evidence type="ECO:0008006" key="5">
    <source>
        <dbReference type="Google" id="ProtNLM"/>
    </source>
</evidence>
<name>A0ABP0HQH9_9DINO</name>
<organism evidence="3 4">
    <name type="scientific">Durusdinium trenchii</name>
    <dbReference type="NCBI Taxonomy" id="1381693"/>
    <lineage>
        <taxon>Eukaryota</taxon>
        <taxon>Sar</taxon>
        <taxon>Alveolata</taxon>
        <taxon>Dinophyceae</taxon>
        <taxon>Suessiales</taxon>
        <taxon>Symbiodiniaceae</taxon>
        <taxon>Durusdinium</taxon>
    </lineage>
</organism>
<feature type="region of interest" description="Disordered" evidence="1">
    <location>
        <begin position="1"/>
        <end position="52"/>
    </location>
</feature>
<proteinExistence type="predicted"/>
<protein>
    <recommendedName>
        <fullName evidence="5">Cyclic nucleotide-binding domain-containing protein</fullName>
    </recommendedName>
</protein>
<feature type="transmembrane region" description="Helical" evidence="2">
    <location>
        <begin position="388"/>
        <end position="409"/>
    </location>
</feature>
<accession>A0ABP0HQH9</accession>
<keyword evidence="4" id="KW-1185">Reference proteome</keyword>
<dbReference type="InterPro" id="IPR051413">
    <property type="entry name" value="K/Na_HCN_channel"/>
</dbReference>
<evidence type="ECO:0000313" key="3">
    <source>
        <dbReference type="EMBL" id="CAK8992459.1"/>
    </source>
</evidence>
<dbReference type="SUPFAM" id="SSF81324">
    <property type="entry name" value="Voltage-gated potassium channels"/>
    <property type="match status" value="1"/>
</dbReference>
<reference evidence="3 4" key="1">
    <citation type="submission" date="2024-02" db="EMBL/GenBank/DDBJ databases">
        <authorList>
            <person name="Chen Y."/>
            <person name="Shah S."/>
            <person name="Dougan E. K."/>
            <person name="Thang M."/>
            <person name="Chan C."/>
        </authorList>
    </citation>
    <scope>NUCLEOTIDE SEQUENCE [LARGE SCALE GENOMIC DNA]</scope>
</reference>
<keyword evidence="3" id="KW-0813">Transport</keyword>
<gene>
    <name evidence="3" type="ORF">SCF082_LOCUS3106</name>
</gene>